<dbReference type="PANTHER" id="PTHR11804:SF84">
    <property type="entry name" value="SACCHAROLYSIN"/>
    <property type="match status" value="1"/>
</dbReference>
<evidence type="ECO:0000259" key="8">
    <source>
        <dbReference type="Pfam" id="PF01432"/>
    </source>
</evidence>
<comment type="cofactor">
    <cofactor evidence="6">
        <name>Zn(2+)</name>
        <dbReference type="ChEBI" id="CHEBI:29105"/>
    </cofactor>
    <text evidence="6">Binds 1 zinc ion.</text>
</comment>
<proteinExistence type="inferred from homology"/>
<protein>
    <recommendedName>
        <fullName evidence="6">Oligopeptidase F</fullName>
        <ecNumber evidence="6">3.4.24.-</ecNumber>
    </recommendedName>
</protein>
<feature type="domain" description="Peptidase M3A/M3B catalytic" evidence="8">
    <location>
        <begin position="228"/>
        <end position="604"/>
    </location>
</feature>
<reference evidence="10 11" key="1">
    <citation type="submission" date="2018-08" db="EMBL/GenBank/DDBJ databases">
        <title>Genomic Encyclopedia of Type Strains, Phase IV (KMG-IV): sequencing the most valuable type-strain genomes for metagenomic binning, comparative biology and taxonomic classification.</title>
        <authorList>
            <person name="Goeker M."/>
        </authorList>
    </citation>
    <scope>NUCLEOTIDE SEQUENCE [LARGE SCALE GENOMIC DNA]</scope>
    <source>
        <strain evidence="10 11">DSM 25527</strain>
    </source>
</reference>
<dbReference type="GO" id="GO:0046872">
    <property type="term" value="F:metal ion binding"/>
    <property type="evidence" value="ECO:0007669"/>
    <property type="project" value="UniProtKB-UniRule"/>
</dbReference>
<evidence type="ECO:0000256" key="4">
    <source>
        <dbReference type="ARBA" id="ARBA00022833"/>
    </source>
</evidence>
<evidence type="ECO:0000313" key="11">
    <source>
        <dbReference type="Proteomes" id="UP000266568"/>
    </source>
</evidence>
<dbReference type="Gene3D" id="1.10.1370.20">
    <property type="entry name" value="Oligoendopeptidase f, C-terminal domain"/>
    <property type="match status" value="1"/>
</dbReference>
<evidence type="ECO:0000259" key="9">
    <source>
        <dbReference type="Pfam" id="PF08439"/>
    </source>
</evidence>
<dbReference type="InterPro" id="IPR013647">
    <property type="entry name" value="OligopepF_N_dom"/>
</dbReference>
<dbReference type="GO" id="GO:0006518">
    <property type="term" value="P:peptide metabolic process"/>
    <property type="evidence" value="ECO:0007669"/>
    <property type="project" value="TreeGrafter"/>
</dbReference>
<dbReference type="GO" id="GO:0004222">
    <property type="term" value="F:metalloendopeptidase activity"/>
    <property type="evidence" value="ECO:0007669"/>
    <property type="project" value="UniProtKB-UniRule"/>
</dbReference>
<feature type="domain" description="Oligopeptidase F N-terminal" evidence="9">
    <location>
        <begin position="136"/>
        <end position="204"/>
    </location>
</feature>
<dbReference type="RefSeq" id="WP_119037637.1">
    <property type="nucleotide sequence ID" value="NZ_QXDC01000006.1"/>
</dbReference>
<evidence type="ECO:0000256" key="5">
    <source>
        <dbReference type="ARBA" id="ARBA00023049"/>
    </source>
</evidence>
<keyword evidence="1 6" id="KW-0645">Protease</keyword>
<comment type="function">
    <text evidence="6">Has oligopeptidase activity and degrades a variety of small bioactive peptides.</text>
</comment>
<dbReference type="AlphaFoldDB" id="A0A397NJN5"/>
<name>A0A397NJN5_9SPHN</name>
<evidence type="ECO:0000256" key="3">
    <source>
        <dbReference type="ARBA" id="ARBA00022801"/>
    </source>
</evidence>
<comment type="caution">
    <text evidence="10">The sequence shown here is derived from an EMBL/GenBank/DDBJ whole genome shotgun (WGS) entry which is preliminary data.</text>
</comment>
<feature type="signal peptide" evidence="7">
    <location>
        <begin position="1"/>
        <end position="26"/>
    </location>
</feature>
<evidence type="ECO:0000256" key="7">
    <source>
        <dbReference type="SAM" id="SignalP"/>
    </source>
</evidence>
<accession>A0A397NJN5</accession>
<evidence type="ECO:0000256" key="2">
    <source>
        <dbReference type="ARBA" id="ARBA00022723"/>
    </source>
</evidence>
<dbReference type="CDD" id="cd09608">
    <property type="entry name" value="M3B_PepF"/>
    <property type="match status" value="1"/>
</dbReference>
<organism evidence="10 11">
    <name type="scientific">Hephaestia caeni</name>
    <dbReference type="NCBI Taxonomy" id="645617"/>
    <lineage>
        <taxon>Bacteria</taxon>
        <taxon>Pseudomonadati</taxon>
        <taxon>Pseudomonadota</taxon>
        <taxon>Alphaproteobacteria</taxon>
        <taxon>Sphingomonadales</taxon>
        <taxon>Sphingomonadaceae</taxon>
        <taxon>Hephaestia</taxon>
    </lineage>
</organism>
<dbReference type="EC" id="3.4.24.-" evidence="6"/>
<evidence type="ECO:0000313" key="10">
    <source>
        <dbReference type="EMBL" id="RIA35497.1"/>
    </source>
</evidence>
<dbReference type="SUPFAM" id="SSF55486">
    <property type="entry name" value="Metalloproteases ('zincins'), catalytic domain"/>
    <property type="match status" value="1"/>
</dbReference>
<comment type="similarity">
    <text evidence="6">Belongs to the peptidase M3B family.</text>
</comment>
<evidence type="ECO:0000256" key="6">
    <source>
        <dbReference type="RuleBase" id="RU368091"/>
    </source>
</evidence>
<dbReference type="Pfam" id="PF01432">
    <property type="entry name" value="Peptidase_M3"/>
    <property type="match status" value="1"/>
</dbReference>
<keyword evidence="3 6" id="KW-0378">Hydrolase</keyword>
<keyword evidence="11" id="KW-1185">Reference proteome</keyword>
<keyword evidence="4 6" id="KW-0862">Zinc</keyword>
<dbReference type="InterPro" id="IPR042088">
    <property type="entry name" value="OligoPept_F_C"/>
</dbReference>
<gene>
    <name evidence="10" type="ORF">DFR49_4277</name>
</gene>
<dbReference type="PANTHER" id="PTHR11804">
    <property type="entry name" value="PROTEASE M3 THIMET OLIGOPEPTIDASE-RELATED"/>
    <property type="match status" value="1"/>
</dbReference>
<dbReference type="InterPro" id="IPR004438">
    <property type="entry name" value="Peptidase_M3B"/>
</dbReference>
<keyword evidence="2 6" id="KW-0479">Metal-binding</keyword>
<dbReference type="Gene3D" id="1.10.287.830">
    <property type="entry name" value="putative peptidase helix hairpin domain like"/>
    <property type="match status" value="1"/>
</dbReference>
<dbReference type="Proteomes" id="UP000266568">
    <property type="component" value="Unassembled WGS sequence"/>
</dbReference>
<dbReference type="OrthoDB" id="9766487at2"/>
<dbReference type="PROSITE" id="PS51318">
    <property type="entry name" value="TAT"/>
    <property type="match status" value="1"/>
</dbReference>
<keyword evidence="7" id="KW-0732">Signal</keyword>
<evidence type="ECO:0000256" key="1">
    <source>
        <dbReference type="ARBA" id="ARBA00022670"/>
    </source>
</evidence>
<dbReference type="Gene3D" id="1.20.140.70">
    <property type="entry name" value="Oligopeptidase f, N-terminal domain"/>
    <property type="match status" value="1"/>
</dbReference>
<sequence>MTDFTRRETLAASALGALVAAMPAWAQDKTMPADAAQWDLTDLYPSDAAWDEARKQALAALPGMKKYQGTLGTGADALAKALVAQSDLGRTIARIYVYISLKADADLRVAANQEKQAQAIDLYTAFGEAVSWVAPEILSVGAAKINGFIAADDTLKKRFDFYLANVLREAAHTLSPEGEVLLAGTSAPFAGPGDIRGQLVASDIPWPTIQLSTGEKVRLDDQGYTLHRDAPNRADRKAVFDAFWKEYGQFQSSLGAAYVSHIKADVFEMKARKYPTSLAASLSSNNIPESVYRTLVKETNTGLPQLHRYFELRRKLLKLPDMHYYDIYPPLVQLDKPVSLAEMRTTVLEALKPLGPDYVKELGTATAAKWMDPLPREGKRSGAYMNPGAFDVHPYLLLNLKEDYSGMTTYAHEWGHAMHSLLANKAQVYDKADYPLFLAEIASTCNEQLLAAYMVEKAKTREEKLYYLGQQLENIRGTFYRQAMFAEFELATHDKAEAGEGLSGETFTAMYLDLLKRYHGPKVAIDPAYAVEWAYIPHFYSSFYVYQYATCIAAASYFAKAILSGGAKERDNYLNVLKAGGSAYPTDVLKHAGLDMASAAPYQAVVAVFKETLDQAEALMG</sequence>
<dbReference type="EMBL" id="QXDC01000006">
    <property type="protein sequence ID" value="RIA35497.1"/>
    <property type="molecule type" value="Genomic_DNA"/>
</dbReference>
<keyword evidence="5 6" id="KW-0482">Metalloprotease</keyword>
<dbReference type="InterPro" id="IPR045090">
    <property type="entry name" value="Pept_M3A_M3B"/>
</dbReference>
<dbReference type="Pfam" id="PF08439">
    <property type="entry name" value="Peptidase_M3_N"/>
    <property type="match status" value="1"/>
</dbReference>
<feature type="chain" id="PRO_5017220115" description="Oligopeptidase F" evidence="7">
    <location>
        <begin position="27"/>
        <end position="621"/>
    </location>
</feature>
<dbReference type="InterPro" id="IPR001567">
    <property type="entry name" value="Pept_M3A_M3B_dom"/>
</dbReference>
<dbReference type="GO" id="GO:0006508">
    <property type="term" value="P:proteolysis"/>
    <property type="evidence" value="ECO:0007669"/>
    <property type="project" value="UniProtKB-KW"/>
</dbReference>
<dbReference type="InterPro" id="IPR006311">
    <property type="entry name" value="TAT_signal"/>
</dbReference>
<dbReference type="NCBIfam" id="TIGR00181">
    <property type="entry name" value="pepF"/>
    <property type="match status" value="1"/>
</dbReference>